<dbReference type="EMBL" id="MU268009">
    <property type="protein sequence ID" value="KAH7906512.1"/>
    <property type="molecule type" value="Genomic_DNA"/>
</dbReference>
<keyword evidence="2" id="KW-1185">Reference proteome</keyword>
<name>A0ACB8A1F7_9AGAM</name>
<dbReference type="Proteomes" id="UP000790377">
    <property type="component" value="Unassembled WGS sequence"/>
</dbReference>
<protein>
    <submittedName>
        <fullName evidence="1">Uncharacterized protein</fullName>
    </submittedName>
</protein>
<sequence length="1931" mass="213814">MYQNQRYPNDTDHRAQIYPPEEPKNTHAKVATDSVREAHRLFAAYPAASATPTSHVARHLSNLSITASTPSYMLPQYQSPPNVPYDNPTTLLPSHAEHTNELAYLASSVLPSGREYWHSSQEQASRFIQGIDSIPSANYSFPSQWSQASGIQSTYQTPAFANSIFHRLHPTSAYPTPPPPGIRTSSSSLAFALGPPTTGTANDAPKVDESVPFFDSFLSEKIKDLDAKKSQSNFTESGNCSVLEQARDFLVSDSTGTPSSTPRKRKYADTTGTPSTKRVHTLKADHAHTGSQTPRSTPRQTLAYVQVPPLPPSYFTPSSKKQRNRREHSDIAGSLACAPDDDGDYHSEREAHTSVKSSARRTGDRDERDPLEKLTSLIEDIFEAEDTLSADADLDELPKEFFSSLTTDCTQPHLHPNQVRKVTKYISQLARPAKRFRRTVREGNNSNSPQKTNISNIESGILSRLLKILDRSVKAGEDLDPFRITFVRETKNASPRKSKKHVKPLKNAPDFDTAMLPDQSADSIAVQTEEISTKTDDLETSLQLTDSDVVQLTRQLEIARDSITAAECCIVLLGTEGLTKQLYSEELITSCLNSVKNQLTKLVYPSVEANAVGGSTTAQIQILQKNLHPSSHELRHQLSELFQALSAVLPRINMLISDENIVMSDAIIIQLVYIAIGPFFVIESVNENDTKGKKESAVINTPGASAMRALRLDALSLIRTLFANHEEQRSWIIEEILTSLIKLSNSNKKTGQFRLRDGRSIRTVSALLLQLVQTSAHDVRIAARDIAQNRQRRLALSRGDSSDQLSRSQVDQLDGEEIQLYVSGLESATNAAKTIVLFLTQRSGKGKMTKNSNEAEYRTILDNLISDLLTVLYWPEWPAASLLLGIICRFMVSSLDDVKTSNQTDTNGAKSIALDHLGIIAARIRSSMLKAKQRQGNAEIRSLDEVIASESTKDLQKLFASHKDIVSHLCKRSSDDQAYDSARELAVATWGQEVAAALKELYETFPQIQHESNANLSTKLLFCDQLKSTLRDIWKDHSTDVFNLGSQDEVTRVDQLAEDIGAVQSLKNSFGPILNVVLLALDAPPVFMRTKALRALGQIVTSDPSILSASNVRRAIESHLLDSSPAVRDAAVELIGKYMTDSPEVAGDYYCKIAERIADTGLGVRKRVIKLLKLYYTATEDIERRTDIATKLVLRMLDEDDTVKDLAIKTIEDLWFQAPTLQGANQKSRSLAAASIDKSPLLAKVSAIMGVSANFKDRQSPLEDMLHKIVNEREGSETTTLRANYVEICETLIDGLVDASDLPGFTVHGCIRTIYLFTSAYPSVLSGTNALTLLPYLKNPTSSEEMVVSDYLLKIFRLSIPHMPKTAIKFGQELQLVLQPMILKPSNVGGVLSLQESVACMCGVVQHLTHDFSRPVALVKSCNARLQQALARSTSEKMTAVEVRTLSILIFIVSLLGEHCDFERLRTDHEDFASDLNGVSQGPITEHIYSSLLGLYKKYNEAGLRGRILQCLGFLFRAQPTLMTLEESANIMDAIFSSRDEENRGRMLRIMQDFLVSEASKHVAEHKGNLKTKAKTNVDMEELVGNTDGFADSGVSSAIVQRYITPILEAALSENLQIQAVAVDILSFTIRQGLAHPLQSFPVIVALETSSIATMSARANALHAILHSKHTSLLNARYVVSARHSFEYQKRISAGSIYGYRMQPDPMALLQRWYSLVREKRTPRIDFLKSLVRVFDIKPSLASSEDDINFARYMGENFSALDYRTQEEVIIVIKHLTSVLSTAGMQLIELISPSHLLSQLHEPTTSVAPDSQEPTESPMIPPTMQAFPQPVIDIAIIRTSVVVGLIMLLKAHLKMLYGLSEEKCSKFVIGKKSAIGDKPAVRRHQKPITWERLPFVLSPLSSAQDLEAQKATFLQIWNADGITAEPEEDVP</sequence>
<comment type="caution">
    <text evidence="1">The sequence shown here is derived from an EMBL/GenBank/DDBJ whole genome shotgun (WGS) entry which is preliminary data.</text>
</comment>
<proteinExistence type="predicted"/>
<accession>A0ACB8A1F7</accession>
<gene>
    <name evidence="1" type="ORF">BJ138DRAFT_1071604</name>
</gene>
<evidence type="ECO:0000313" key="2">
    <source>
        <dbReference type="Proteomes" id="UP000790377"/>
    </source>
</evidence>
<reference evidence="1" key="1">
    <citation type="journal article" date="2021" name="New Phytol.">
        <title>Evolutionary innovations through gain and loss of genes in the ectomycorrhizal Boletales.</title>
        <authorList>
            <person name="Wu G."/>
            <person name="Miyauchi S."/>
            <person name="Morin E."/>
            <person name="Kuo A."/>
            <person name="Drula E."/>
            <person name="Varga T."/>
            <person name="Kohler A."/>
            <person name="Feng B."/>
            <person name="Cao Y."/>
            <person name="Lipzen A."/>
            <person name="Daum C."/>
            <person name="Hundley H."/>
            <person name="Pangilinan J."/>
            <person name="Johnson J."/>
            <person name="Barry K."/>
            <person name="LaButti K."/>
            <person name="Ng V."/>
            <person name="Ahrendt S."/>
            <person name="Min B."/>
            <person name="Choi I.G."/>
            <person name="Park H."/>
            <person name="Plett J.M."/>
            <person name="Magnuson J."/>
            <person name="Spatafora J.W."/>
            <person name="Nagy L.G."/>
            <person name="Henrissat B."/>
            <person name="Grigoriev I.V."/>
            <person name="Yang Z.L."/>
            <person name="Xu J."/>
            <person name="Martin F.M."/>
        </authorList>
    </citation>
    <scope>NUCLEOTIDE SEQUENCE</scope>
    <source>
        <strain evidence="1">ATCC 28755</strain>
    </source>
</reference>
<organism evidence="1 2">
    <name type="scientific">Hygrophoropsis aurantiaca</name>
    <dbReference type="NCBI Taxonomy" id="72124"/>
    <lineage>
        <taxon>Eukaryota</taxon>
        <taxon>Fungi</taxon>
        <taxon>Dikarya</taxon>
        <taxon>Basidiomycota</taxon>
        <taxon>Agaricomycotina</taxon>
        <taxon>Agaricomycetes</taxon>
        <taxon>Agaricomycetidae</taxon>
        <taxon>Boletales</taxon>
        <taxon>Coniophorineae</taxon>
        <taxon>Hygrophoropsidaceae</taxon>
        <taxon>Hygrophoropsis</taxon>
    </lineage>
</organism>
<evidence type="ECO:0000313" key="1">
    <source>
        <dbReference type="EMBL" id="KAH7906512.1"/>
    </source>
</evidence>